<organism evidence="3 4">
    <name type="scientific">Streptomyces xiamenensis</name>
    <dbReference type="NCBI Taxonomy" id="408015"/>
    <lineage>
        <taxon>Bacteria</taxon>
        <taxon>Bacillati</taxon>
        <taxon>Actinomycetota</taxon>
        <taxon>Actinomycetes</taxon>
        <taxon>Kitasatosporales</taxon>
        <taxon>Streptomycetaceae</taxon>
        <taxon>Streptomyces</taxon>
    </lineage>
</organism>
<dbReference type="Proteomes" id="UP000034034">
    <property type="component" value="Chromosome"/>
</dbReference>
<feature type="compositionally biased region" description="Polar residues" evidence="1">
    <location>
        <begin position="91"/>
        <end position="100"/>
    </location>
</feature>
<evidence type="ECO:0000313" key="4">
    <source>
        <dbReference type="Proteomes" id="UP000034034"/>
    </source>
</evidence>
<evidence type="ECO:0000256" key="1">
    <source>
        <dbReference type="SAM" id="MobiDB-lite"/>
    </source>
</evidence>
<dbReference type="HOGENOM" id="CLU_1915995_0_0_11"/>
<feature type="transmembrane region" description="Helical" evidence="2">
    <location>
        <begin position="56"/>
        <end position="76"/>
    </location>
</feature>
<keyword evidence="4" id="KW-1185">Reference proteome</keyword>
<evidence type="ECO:0000313" key="3">
    <source>
        <dbReference type="EMBL" id="AKG46367.1"/>
    </source>
</evidence>
<dbReference type="AlphaFoldDB" id="A0A0F7G093"/>
<keyword evidence="2" id="KW-0812">Transmembrane</keyword>
<proteinExistence type="predicted"/>
<keyword evidence="2" id="KW-1133">Transmembrane helix</keyword>
<dbReference type="KEGG" id="sxi:SXIM_49830"/>
<evidence type="ECO:0000256" key="2">
    <source>
        <dbReference type="SAM" id="Phobius"/>
    </source>
</evidence>
<reference evidence="3" key="1">
    <citation type="submission" date="2019-08" db="EMBL/GenBank/DDBJ databases">
        <title>Complete genome sequence of a mangrove-derived Streptomyces xiamenensis.</title>
        <authorList>
            <person name="Xu J."/>
        </authorList>
    </citation>
    <scope>NUCLEOTIDE SEQUENCE</scope>
    <source>
        <strain evidence="3">318</strain>
    </source>
</reference>
<sequence>MTGNVNRPDGGGGADAGAELSGVFDMIIARDTEPPLGDLASAALAGGRRLRRRRRAAQAVGVSAALVLAVLGVSTLSGSASGPAQPVLPAQSPSPESTPDSGVGPRPEPSDELAPYPEVPVDKGPLEQPGPS</sequence>
<gene>
    <name evidence="3" type="ORF">SXIM_49830</name>
</gene>
<feature type="region of interest" description="Disordered" evidence="1">
    <location>
        <begin position="77"/>
        <end position="132"/>
    </location>
</feature>
<name>A0A0F7G093_9ACTN</name>
<dbReference type="PATRIC" id="fig|408015.6.peg.5049"/>
<dbReference type="STRING" id="408015.SXIM_49830"/>
<dbReference type="EMBL" id="CP009922">
    <property type="protein sequence ID" value="AKG46367.1"/>
    <property type="molecule type" value="Genomic_DNA"/>
</dbReference>
<dbReference type="RefSeq" id="WP_148236163.1">
    <property type="nucleotide sequence ID" value="NZ_CP009922.3"/>
</dbReference>
<keyword evidence="2" id="KW-0472">Membrane</keyword>
<accession>A0A0F7G093</accession>
<protein>
    <submittedName>
        <fullName evidence="3">Uncharacterized protein</fullName>
    </submittedName>
</protein>